<dbReference type="GO" id="GO:0008168">
    <property type="term" value="F:methyltransferase activity"/>
    <property type="evidence" value="ECO:0007669"/>
    <property type="project" value="UniProtKB-KW"/>
</dbReference>
<gene>
    <name evidence="2" type="ORF">FRZ67_21810</name>
</gene>
<keyword evidence="3" id="KW-1185">Reference proteome</keyword>
<name>A0A5B8VGW2_9BACT</name>
<dbReference type="CDD" id="cd02440">
    <property type="entry name" value="AdoMet_MTases"/>
    <property type="match status" value="1"/>
</dbReference>
<dbReference type="Gene3D" id="3.40.50.150">
    <property type="entry name" value="Vaccinia Virus protein VP39"/>
    <property type="match status" value="1"/>
</dbReference>
<dbReference type="InterPro" id="IPR029063">
    <property type="entry name" value="SAM-dependent_MTases_sf"/>
</dbReference>
<proteinExistence type="predicted"/>
<keyword evidence="2" id="KW-0808">Transferase</keyword>
<dbReference type="OrthoDB" id="9784101at2"/>
<dbReference type="GO" id="GO:0032259">
    <property type="term" value="P:methylation"/>
    <property type="evidence" value="ECO:0007669"/>
    <property type="project" value="UniProtKB-KW"/>
</dbReference>
<evidence type="ECO:0000259" key="1">
    <source>
        <dbReference type="Pfam" id="PF08241"/>
    </source>
</evidence>
<dbReference type="Pfam" id="PF08241">
    <property type="entry name" value="Methyltransf_11"/>
    <property type="match status" value="1"/>
</dbReference>
<organism evidence="2 3">
    <name type="scientific">Panacibacter ginsenosidivorans</name>
    <dbReference type="NCBI Taxonomy" id="1813871"/>
    <lineage>
        <taxon>Bacteria</taxon>
        <taxon>Pseudomonadati</taxon>
        <taxon>Bacteroidota</taxon>
        <taxon>Chitinophagia</taxon>
        <taxon>Chitinophagales</taxon>
        <taxon>Chitinophagaceae</taxon>
        <taxon>Panacibacter</taxon>
    </lineage>
</organism>
<dbReference type="AlphaFoldDB" id="A0A5B8VGW2"/>
<evidence type="ECO:0000313" key="2">
    <source>
        <dbReference type="EMBL" id="QEC69806.1"/>
    </source>
</evidence>
<dbReference type="PANTHER" id="PTHR43861:SF1">
    <property type="entry name" value="TRANS-ACONITATE 2-METHYLTRANSFERASE"/>
    <property type="match status" value="1"/>
</dbReference>
<protein>
    <submittedName>
        <fullName evidence="2">Class I SAM-dependent methyltransferase</fullName>
    </submittedName>
</protein>
<dbReference type="Proteomes" id="UP000321533">
    <property type="component" value="Chromosome"/>
</dbReference>
<dbReference type="SUPFAM" id="SSF53335">
    <property type="entry name" value="S-adenosyl-L-methionine-dependent methyltransferases"/>
    <property type="match status" value="1"/>
</dbReference>
<sequence>MQLSEAIKLIQHKDILHTAPQTWADLGCGSGLFTQALANLLNNNSTIYAVDKTIGGFRKFSTPITIEFLQLDFIKDTIPLSDLNGVLMANSLHYVKDKILFINKLMHLLRKDGYLLLVEYDTDKSNPWVPYPLSFSSLNTLFKQIKHKEIIKLQEHPSVFGRANMYAALIKL</sequence>
<dbReference type="RefSeq" id="WP_147192682.1">
    <property type="nucleotide sequence ID" value="NZ_CP042435.1"/>
</dbReference>
<dbReference type="PANTHER" id="PTHR43861">
    <property type="entry name" value="TRANS-ACONITATE 2-METHYLTRANSFERASE-RELATED"/>
    <property type="match status" value="1"/>
</dbReference>
<keyword evidence="2" id="KW-0489">Methyltransferase</keyword>
<feature type="domain" description="Methyltransferase type 11" evidence="1">
    <location>
        <begin position="25"/>
        <end position="116"/>
    </location>
</feature>
<accession>A0A5B8VGW2</accession>
<reference evidence="2 3" key="1">
    <citation type="journal article" date="2016" name="Int. J. Syst. Evol. Microbiol.">
        <title>Panacibacter ginsenosidivorans gen. nov., sp. nov., with ginsenoside converting activity isolated from soil of a ginseng field.</title>
        <authorList>
            <person name="Siddiqi M.Z."/>
            <person name="Muhammad Shafi S."/>
            <person name="Choi K.D."/>
            <person name="Im W.T."/>
        </authorList>
    </citation>
    <scope>NUCLEOTIDE SEQUENCE [LARGE SCALE GENOMIC DNA]</scope>
    <source>
        <strain evidence="2 3">Gsoil1550</strain>
    </source>
</reference>
<dbReference type="EMBL" id="CP042435">
    <property type="protein sequence ID" value="QEC69806.1"/>
    <property type="molecule type" value="Genomic_DNA"/>
</dbReference>
<dbReference type="InterPro" id="IPR013216">
    <property type="entry name" value="Methyltransf_11"/>
</dbReference>
<dbReference type="KEGG" id="pgin:FRZ67_21810"/>
<evidence type="ECO:0000313" key="3">
    <source>
        <dbReference type="Proteomes" id="UP000321533"/>
    </source>
</evidence>